<dbReference type="EMBL" id="CM047910">
    <property type="protein sequence ID" value="KAJ0075967.1"/>
    <property type="molecule type" value="Genomic_DNA"/>
</dbReference>
<evidence type="ECO:0000313" key="2">
    <source>
        <dbReference type="Proteomes" id="UP001164250"/>
    </source>
</evidence>
<reference evidence="2" key="1">
    <citation type="journal article" date="2023" name="G3 (Bethesda)">
        <title>Genome assembly and association tests identify interacting loci associated with vigor, precocity, and sex in interspecific pistachio rootstocks.</title>
        <authorList>
            <person name="Palmer W."/>
            <person name="Jacygrad E."/>
            <person name="Sagayaradj S."/>
            <person name="Cavanaugh K."/>
            <person name="Han R."/>
            <person name="Bertier L."/>
            <person name="Beede B."/>
            <person name="Kafkas S."/>
            <person name="Golino D."/>
            <person name="Preece J."/>
            <person name="Michelmore R."/>
        </authorList>
    </citation>
    <scope>NUCLEOTIDE SEQUENCE [LARGE SCALE GENOMIC DNA]</scope>
</reference>
<organism evidence="1 2">
    <name type="scientific">Pistacia atlantica</name>
    <dbReference type="NCBI Taxonomy" id="434234"/>
    <lineage>
        <taxon>Eukaryota</taxon>
        <taxon>Viridiplantae</taxon>
        <taxon>Streptophyta</taxon>
        <taxon>Embryophyta</taxon>
        <taxon>Tracheophyta</taxon>
        <taxon>Spermatophyta</taxon>
        <taxon>Magnoliopsida</taxon>
        <taxon>eudicotyledons</taxon>
        <taxon>Gunneridae</taxon>
        <taxon>Pentapetalae</taxon>
        <taxon>rosids</taxon>
        <taxon>malvids</taxon>
        <taxon>Sapindales</taxon>
        <taxon>Anacardiaceae</taxon>
        <taxon>Pistacia</taxon>
    </lineage>
</organism>
<accession>A0ACC0ZRU6</accession>
<gene>
    <name evidence="1" type="ORF">Patl1_33536</name>
</gene>
<proteinExistence type="predicted"/>
<evidence type="ECO:0000313" key="1">
    <source>
        <dbReference type="EMBL" id="KAJ0075967.1"/>
    </source>
</evidence>
<name>A0ACC0ZRU6_9ROSI</name>
<sequence>MFSVKLESKDLHQEETKMRTIVSFKKRELASELPELENVTINEESMSFKSRKLVKLNLDFSTLKNHQLIMDNKAKTGHHHDRLDTAATKLQKFHKSYRTDCAVVIEALWWKEMEYAALRRSSVSFFTSDHKSETAVSKWERARIRAAKIGKGLSRNEKAQKLVLIHWLEAPFFYWLDIGDGKDVSTEKCSRTNLQLQCIKYLGPKEREAYEVVMENGKLVYKQSRVFVDTPKGSQWIFVLGTSMDFYVAEKKKGFFQHSSFLAGGTTMASGRLVAHSGILEAIWPLSGHYRPTEEHFKEFCNFLEDHRIDLTNVKVNCTCYPLIKSINIKRGGPKDLQHHGVEQVLNLSPRPVKSARPFVISCGLVASPRPGSKIQFPPSTLACLGLPNPIHFSNSKDKVNDSNTKKKWRLWRSPSEGFGPSSKRGHVAASEVSDSDGAFNAAMATVVRALPKDFKMVRQEWAAIRIQTAFRGLLARRALRALKAVVRLQAIFRGRQVRKQAAVTLRCMQALVRVQAHVRARTVKETSEEQAADQVNPTKLVEQGWCDIPGTADEVRVKLKLRQEGAIKRERANAYFLSQQRSRSCPSPNSRANKAAVSLKHHRLDKNSQEWSWLDSWMAAKPWENRLLEEIHTDPSEMMTTPFSRKSEDNIAGFYSSSSEHYPVKGRRINATAKTRAERQITHSSFSPSSESPYDETSPSTSSSSVSQTPVSGNILMVEGSEDSYYRKPSYMSLTQSTKAKPTRFSSYKNPLAFSNGDTRSCADSNPSSNLCKDLYPPVPLGQHDWFRNQRCQGR</sequence>
<comment type="caution">
    <text evidence="1">The sequence shown here is derived from an EMBL/GenBank/DDBJ whole genome shotgun (WGS) entry which is preliminary data.</text>
</comment>
<dbReference type="Proteomes" id="UP001164250">
    <property type="component" value="Chromosome 15"/>
</dbReference>
<protein>
    <submittedName>
        <fullName evidence="1">Uncharacterized protein</fullName>
    </submittedName>
</protein>
<keyword evidence="2" id="KW-1185">Reference proteome</keyword>